<reference evidence="7 8" key="1">
    <citation type="submission" date="2014-10" db="EMBL/GenBank/DDBJ databases">
        <title>Whole genome sequence of Francisella endociliophora strain FSC1006, isolated from a laboratory culture of the marine ciliate Euplotes raikovi.</title>
        <authorList>
            <person name="Granberg M."/>
            <person name="Backman S."/>
            <person name="Lundmark E."/>
            <person name="Nilsson E."/>
            <person name="Karlsson E."/>
            <person name="Thelaus J."/>
            <person name="Ohrman C."/>
            <person name="Larkeryd A."/>
            <person name="Stenberg P."/>
        </authorList>
    </citation>
    <scope>NUCLEOTIDE SEQUENCE [LARGE SCALE GENOMIC DNA]</scope>
    <source>
        <strain evidence="7 8">FSC1006</strain>
    </source>
</reference>
<dbReference type="KEGG" id="frf:LO80_07645"/>
<dbReference type="STRING" id="1547445.LO80_07645"/>
<comment type="catalytic activity">
    <reaction evidence="5">
        <text>2 reduced [2Fe-2S]-[ferredoxin] + NADP(+) + H(+) = 2 oxidized [2Fe-2S]-[ferredoxin] + NADPH</text>
        <dbReference type="Rhea" id="RHEA:20125"/>
        <dbReference type="Rhea" id="RHEA-COMP:10000"/>
        <dbReference type="Rhea" id="RHEA-COMP:10001"/>
        <dbReference type="ChEBI" id="CHEBI:15378"/>
        <dbReference type="ChEBI" id="CHEBI:33737"/>
        <dbReference type="ChEBI" id="CHEBI:33738"/>
        <dbReference type="ChEBI" id="CHEBI:57783"/>
        <dbReference type="ChEBI" id="CHEBI:58349"/>
        <dbReference type="EC" id="1.18.1.2"/>
    </reaction>
</comment>
<evidence type="ECO:0000313" key="7">
    <source>
        <dbReference type="EMBL" id="AIT09856.1"/>
    </source>
</evidence>
<comment type="similarity">
    <text evidence="1">Belongs to the ferredoxin--NADP reductase type 1 family.</text>
</comment>
<dbReference type="InterPro" id="IPR001709">
    <property type="entry name" value="Flavoprot_Pyr_Nucl_cyt_Rdtase"/>
</dbReference>
<dbReference type="GO" id="GO:0000166">
    <property type="term" value="F:nucleotide binding"/>
    <property type="evidence" value="ECO:0007669"/>
    <property type="project" value="UniProtKB-KW"/>
</dbReference>
<dbReference type="InterPro" id="IPR033892">
    <property type="entry name" value="FNR_bac"/>
</dbReference>
<dbReference type="InterPro" id="IPR001433">
    <property type="entry name" value="OxRdtase_FAD/NAD-bd"/>
</dbReference>
<dbReference type="Pfam" id="PF00970">
    <property type="entry name" value="FAD_binding_6"/>
    <property type="match status" value="1"/>
</dbReference>
<protein>
    <recommendedName>
        <fullName evidence="2">ferredoxin--NADP(+) reductase</fullName>
        <ecNumber evidence="2">1.18.1.2</ecNumber>
    </recommendedName>
</protein>
<evidence type="ECO:0000256" key="1">
    <source>
        <dbReference type="ARBA" id="ARBA00008312"/>
    </source>
</evidence>
<dbReference type="CDD" id="cd06195">
    <property type="entry name" value="FNR1"/>
    <property type="match status" value="1"/>
</dbReference>
<organism evidence="7 8">
    <name type="scientific">Candidatus Francisella endociliophora</name>
    <dbReference type="NCBI Taxonomy" id="653937"/>
    <lineage>
        <taxon>Bacteria</taxon>
        <taxon>Pseudomonadati</taxon>
        <taxon>Pseudomonadota</taxon>
        <taxon>Gammaproteobacteria</taxon>
        <taxon>Thiotrichales</taxon>
        <taxon>Francisellaceae</taxon>
        <taxon>Francisella</taxon>
    </lineage>
</organism>
<dbReference type="InterPro" id="IPR008333">
    <property type="entry name" value="Cbr1-like_FAD-bd_dom"/>
</dbReference>
<dbReference type="RefSeq" id="WP_040010154.1">
    <property type="nucleotide sequence ID" value="NZ_CP009574.1"/>
</dbReference>
<dbReference type="PRINTS" id="PR00410">
    <property type="entry name" value="PHEHYDRXLASE"/>
</dbReference>
<dbReference type="InterPro" id="IPR039261">
    <property type="entry name" value="FNR_nucleotide-bd"/>
</dbReference>
<dbReference type="PANTHER" id="PTHR47354">
    <property type="entry name" value="NADH OXIDOREDUCTASE HCR"/>
    <property type="match status" value="1"/>
</dbReference>
<evidence type="ECO:0000256" key="2">
    <source>
        <dbReference type="ARBA" id="ARBA00013223"/>
    </source>
</evidence>
<dbReference type="eggNOG" id="COG1018">
    <property type="taxonomic scope" value="Bacteria"/>
</dbReference>
<dbReference type="PRINTS" id="PR00371">
    <property type="entry name" value="FPNCR"/>
</dbReference>
<gene>
    <name evidence="7" type="ORF">LO80_07645</name>
</gene>
<dbReference type="HOGENOM" id="CLU_003827_7_3_6"/>
<dbReference type="GO" id="GO:0004324">
    <property type="term" value="F:ferredoxin-NADP+ reductase activity"/>
    <property type="evidence" value="ECO:0007669"/>
    <property type="project" value="UniProtKB-EC"/>
</dbReference>
<evidence type="ECO:0000256" key="5">
    <source>
        <dbReference type="ARBA" id="ARBA00047776"/>
    </source>
</evidence>
<evidence type="ECO:0000313" key="8">
    <source>
        <dbReference type="Proteomes" id="UP000029672"/>
    </source>
</evidence>
<accession>A0A097EQN2</accession>
<sequence length="242" mass="27381">MALEKFELELVSFKDITDNVRHFVFKRTDGKPLNFIAGQFITFMFDGDDGKVKRRSYSLGSLPSDNMLLEIGITYVKGGIASETFFNMEIGGKANAMGPAGRLILKDEDVKKIVLVGTGTGIVPYRAMFPELLERADNVDIYILLGCQYRKDALYQNDFIEFAKKHDNIHFKLCLSRETQDLKDYEISGYVQNQFDSIGLNPETDVVYVCGNPNMIDQSYEMLTNAGFGPKSVRREKYISSN</sequence>
<keyword evidence="8" id="KW-1185">Reference proteome</keyword>
<dbReference type="Gene3D" id="3.40.50.80">
    <property type="entry name" value="Nucleotide-binding domain of ferredoxin-NADP reductase (FNR) module"/>
    <property type="match status" value="1"/>
</dbReference>
<dbReference type="Gene3D" id="2.40.30.10">
    <property type="entry name" value="Translation factors"/>
    <property type="match status" value="1"/>
</dbReference>
<keyword evidence="3" id="KW-0547">Nucleotide-binding</keyword>
<dbReference type="PROSITE" id="PS51384">
    <property type="entry name" value="FAD_FR"/>
    <property type="match status" value="1"/>
</dbReference>
<dbReference type="EMBL" id="CP009574">
    <property type="protein sequence ID" value="AIT09856.1"/>
    <property type="molecule type" value="Genomic_DNA"/>
</dbReference>
<dbReference type="Pfam" id="PF00175">
    <property type="entry name" value="NAD_binding_1"/>
    <property type="match status" value="1"/>
</dbReference>
<feature type="domain" description="FAD-binding FR-type" evidence="6">
    <location>
        <begin position="3"/>
        <end position="106"/>
    </location>
</feature>
<dbReference type="Proteomes" id="UP000029672">
    <property type="component" value="Chromosome"/>
</dbReference>
<dbReference type="InterPro" id="IPR017927">
    <property type="entry name" value="FAD-bd_FR_type"/>
</dbReference>
<dbReference type="AlphaFoldDB" id="A0A097EQN2"/>
<comment type="cofactor">
    <cofactor evidence="4">
        <name>[2Fe-2S] cluster</name>
        <dbReference type="ChEBI" id="CHEBI:190135"/>
    </cofactor>
</comment>
<dbReference type="InterPro" id="IPR017938">
    <property type="entry name" value="Riboflavin_synthase-like_b-brl"/>
</dbReference>
<name>A0A097EQN2_9GAMM</name>
<proteinExistence type="inferred from homology"/>
<dbReference type="SUPFAM" id="SSF52343">
    <property type="entry name" value="Ferredoxin reductase-like, C-terminal NADP-linked domain"/>
    <property type="match status" value="1"/>
</dbReference>
<dbReference type="EC" id="1.18.1.2" evidence="2"/>
<dbReference type="PANTHER" id="PTHR47354:SF5">
    <property type="entry name" value="PROTEIN RFBI"/>
    <property type="match status" value="1"/>
</dbReference>
<dbReference type="OrthoDB" id="9784483at2"/>
<dbReference type="InterPro" id="IPR050415">
    <property type="entry name" value="MRET"/>
</dbReference>
<dbReference type="SUPFAM" id="SSF63380">
    <property type="entry name" value="Riboflavin synthase domain-like"/>
    <property type="match status" value="1"/>
</dbReference>
<evidence type="ECO:0000256" key="3">
    <source>
        <dbReference type="ARBA" id="ARBA00022741"/>
    </source>
</evidence>
<evidence type="ECO:0000259" key="6">
    <source>
        <dbReference type="PROSITE" id="PS51384"/>
    </source>
</evidence>
<evidence type="ECO:0000256" key="4">
    <source>
        <dbReference type="ARBA" id="ARBA00034078"/>
    </source>
</evidence>